<dbReference type="SUPFAM" id="SSF55811">
    <property type="entry name" value="Nudix"/>
    <property type="match status" value="1"/>
</dbReference>
<evidence type="ECO:0000256" key="1">
    <source>
        <dbReference type="ARBA" id="ARBA00022801"/>
    </source>
</evidence>
<dbReference type="InterPro" id="IPR015797">
    <property type="entry name" value="NUDIX_hydrolase-like_dom_sf"/>
</dbReference>
<evidence type="ECO:0000259" key="4">
    <source>
        <dbReference type="PROSITE" id="PS51462"/>
    </source>
</evidence>
<feature type="domain" description="Nudix hydrolase" evidence="4">
    <location>
        <begin position="174"/>
        <end position="308"/>
    </location>
</feature>
<dbReference type="EMBL" id="KU291925">
    <property type="protein sequence ID" value="AOX47547.1"/>
    <property type="molecule type" value="Genomic_RNA"/>
</dbReference>
<sequence>MIELTLLIVNTLALAGRSLLKYLPALDFVLAPYIAATHILGSEATIVIETVLFLFLTCSFPFSETYKIFKILQKHIFVRAGLLFGYGSYLGYYFIFGIIFDFSRAVGRPIASRKRTRLYYSSADLKLEQWETIAWGCLSASIALYACRALLLLFAQRYLTFPSFRGTAPDDTPGVTRSVGALIATPSGQILLAQRGPLTSPEALRMKWSLIGGKCEEGESLEAGLVREVREEVGMDISKDLAIPIGVEKGEGYTFCAFLVLHLGSDQPKVPESEVDKVLSPTWFSFNAPPTTDITAEVLGHIQSGAKYLPSLLAPVASAGREPTSPSSETIWLDRKTHSIPEGFDVVLVNNKDSLCTWYASSFQLPVEAQKTYDEVRANIPAGGYSPAMLYDTTKYPTSIWHTNEKRWIVGSGASTDVVFLLYTQNGPNGHYDALRPSKAGVPIDSVLYPQGRGPTAEARTEGESRDQFPNVKRTGSGAPICPTCGTEGTQTLTYASGLFCAPCHVNVLTGKASISSLFKDLQLEEPENKSSNVATTVSSPSEGLGTKVPTSNTERNTPLPPTPAFSIGAGVYRFASKVGSLVGANSEEAAQVFYSWAASVISAKIDRIATTVTISDRADLVVDLEHEHTPSWAPTSAGLLNFLNFIREDTTEKKTIVKNYAQGGLGLVGIKTDEGPSEFISETPISYLAGPERHRLVLGDNLRPFQVMESTYHASRQLQSMFPVFQQPTIGARCADNVAKYLNTSDDFGADGLAYIYERLVSGAIAATMGARARRPAADTNIDAIPADDCVHHNDLLFPGDAMMAYLLNARVHDAAMPGGGNANTWGETVAQNQRPAPWYNPGVVGLSSCSMLFNFTLHGFDNFPTINPAANGRDFTRALANFHLPYCGLRSPEQFVDAAGVNRATLAPLAPHSQRIPPLVLYSSTRASDALRGVRGQLNADARNRIDTLQNPQSWIDACCFLLQYFGGSDAFAIGAQNAFRRSASFFPAHLRELPLSLEERSTTPGLTACLRRRLVMMRLRTPELRAASVNRNSGRITRIVQLAHAVPVVGPALAVSHRGQAGYEARVQAVFPGLVVNNIPDGWGWPNAAGQVVERGVAADYTWHQMFASVDVTSIEEIEKITKRMTSAEQACLKAWLSYDFATMWALPAADFPIEDFQVRPRYIDNTQVGAGADSLQFYAHYADLPREFVLPATGFVETANVCVPAGLSMLRSMQVSGNLYHTDSLALTLQSDLQAMTGDRLMNRLAVYAMQLRSCADVAAYSEKLCAAKLLTRSKPVMSGHRDLDSRLARSTLHSEHPDQQQTLDSFVDKMQTLTSGVGIASSIFGEAKAHIATLRLPLANTYDYTAGALGNEGTWRSLVCWRSLHPFTVQTFIPGAQTFMPAVNHKVTFFKAMQHGSYLPWNDWVISAAAFLPLEVFSAFRVAMSCVGYNVPVRLVALYQANEFDPTFEPFELPAMFGSLAPRRSDAFPYAPTASVDPLLVMCSQIKVNLVASRADGSPRILEAIPNTSYLTLPRMSFLAPQVPSTHLAVGAPAAPTHNFVSANVEGYTAGANIGFDRPVYIGMQGSIISPLLNGNGRRTEEFENAAVWAAAQQAANEERNRGWVSFINDINDMADRYDYQGKGAGNPVWRARDIIGNRARRGGYEAALRHGTHANAAANRNENSIYTYVPYPAPDPVTAGDNAFARRPMFFFSQLPHLLAFLKNIQFAPKMYLPPIVLGSRFSLEKTPTPSHPFTGMNGVEDVYRATAAGLNLGEALIPMQDENHVRKAVVVRAENELMSAPAETFARDHFRPARLAGSAAFSRLSPIGTSSLGGYVQVAQATAEGRAVGVLDRKDVQTFNEAYQQRRDEKAAEELRAATLADINSEKADLEAKLAKLTALQAAAAPKGQRASVQVPKDSVLSDFY</sequence>
<dbReference type="GO" id="GO:0019028">
    <property type="term" value="C:viral capsid"/>
    <property type="evidence" value="ECO:0007669"/>
    <property type="project" value="UniProtKB-KW"/>
</dbReference>
<name>A0A288R5Z2_9VIRU</name>
<keyword evidence="3" id="KW-0472">Membrane</keyword>
<dbReference type="InterPro" id="IPR020084">
    <property type="entry name" value="NUDIX_hydrolase_CS"/>
</dbReference>
<dbReference type="Pfam" id="PF00293">
    <property type="entry name" value="NUDIX"/>
    <property type="match status" value="1"/>
</dbReference>
<keyword evidence="5" id="KW-0167">Capsid protein</keyword>
<evidence type="ECO:0000256" key="3">
    <source>
        <dbReference type="SAM" id="Phobius"/>
    </source>
</evidence>
<dbReference type="CDD" id="cd02883">
    <property type="entry name" value="NUDIX_Hydrolase"/>
    <property type="match status" value="1"/>
</dbReference>
<feature type="region of interest" description="Disordered" evidence="2">
    <location>
        <begin position="452"/>
        <end position="474"/>
    </location>
</feature>
<keyword evidence="1" id="KW-0378">Hydrolase</keyword>
<dbReference type="PROSITE" id="PS00893">
    <property type="entry name" value="NUDIX_BOX"/>
    <property type="match status" value="1"/>
</dbReference>
<dbReference type="GO" id="GO:0016787">
    <property type="term" value="F:hydrolase activity"/>
    <property type="evidence" value="ECO:0007669"/>
    <property type="project" value="UniProtKB-KW"/>
</dbReference>
<dbReference type="PROSITE" id="PS51462">
    <property type="entry name" value="NUDIX"/>
    <property type="match status" value="1"/>
</dbReference>
<dbReference type="PANTHER" id="PTHR43736">
    <property type="entry name" value="ADP-RIBOSE PYROPHOSPHATASE"/>
    <property type="match status" value="1"/>
</dbReference>
<evidence type="ECO:0000313" key="5">
    <source>
        <dbReference type="EMBL" id="AOX47547.1"/>
    </source>
</evidence>
<dbReference type="Gene3D" id="3.90.79.10">
    <property type="entry name" value="Nucleoside Triphosphate Pyrophosphohydrolase"/>
    <property type="match status" value="1"/>
</dbReference>
<proteinExistence type="predicted"/>
<protein>
    <submittedName>
        <fullName evidence="5">Coat protein</fullName>
    </submittedName>
</protein>
<feature type="region of interest" description="Disordered" evidence="2">
    <location>
        <begin position="529"/>
        <end position="563"/>
    </location>
</feature>
<feature type="compositionally biased region" description="Polar residues" evidence="2">
    <location>
        <begin position="530"/>
        <end position="542"/>
    </location>
</feature>
<dbReference type="PANTHER" id="PTHR43736:SF1">
    <property type="entry name" value="DIHYDRONEOPTERIN TRIPHOSPHATE DIPHOSPHATASE"/>
    <property type="match status" value="1"/>
</dbReference>
<evidence type="ECO:0000256" key="2">
    <source>
        <dbReference type="SAM" id="MobiDB-lite"/>
    </source>
</evidence>
<keyword evidence="5" id="KW-0946">Virion</keyword>
<reference evidence="5" key="1">
    <citation type="submission" date="2015-12" db="EMBL/GenBank/DDBJ databases">
        <title>Australian terrestrial orchids and their fungal symbionts are hosts of divergent viruses.</title>
        <authorList>
            <person name="Ong J.W.L."/>
            <person name="Li H."/>
            <person name="Sivasithamparam K."/>
            <person name="Dixon K.W."/>
            <person name="Jones M.G.K."/>
            <person name="Wylie S.J."/>
        </authorList>
    </citation>
    <scope>NUCLEOTIDE SEQUENCE</scope>
    <source>
        <strain evidence="5">Murdoch-7</strain>
    </source>
</reference>
<feature type="transmembrane region" description="Helical" evidence="3">
    <location>
        <begin position="30"/>
        <end position="56"/>
    </location>
</feature>
<accession>A0A288R5Z2</accession>
<organism evidence="5">
    <name type="scientific">Pterostylis sanguinea virus A</name>
    <dbReference type="NCBI Taxonomy" id="1964430"/>
    <lineage>
        <taxon>Viruses</taxon>
    </lineage>
</organism>
<keyword evidence="3" id="KW-0812">Transmembrane</keyword>
<dbReference type="InterPro" id="IPR000086">
    <property type="entry name" value="NUDIX_hydrolase_dom"/>
</dbReference>
<keyword evidence="3" id="KW-1133">Transmembrane helix</keyword>
<feature type="transmembrane region" description="Helical" evidence="3">
    <location>
        <begin position="76"/>
        <end position="100"/>
    </location>
</feature>